<keyword evidence="2" id="KW-0496">Mitochondrion</keyword>
<protein>
    <recommendedName>
        <fullName evidence="6">Cytochrome c oxidase subunit</fullName>
    </recommendedName>
</protein>
<gene>
    <name evidence="4" type="ORF">MELIAE_LOCUS7033</name>
</gene>
<dbReference type="OrthoDB" id="1107506at2759"/>
<dbReference type="PANTHER" id="PTHR46281:SF8">
    <property type="entry name" value="CYTOCHROME C OXIDASE SUBUNIT 12, MITOCHONDRIAL"/>
    <property type="match status" value="1"/>
</dbReference>
<organism evidence="4 5">
    <name type="scientific">Brassicogethes aeneus</name>
    <name type="common">Rape pollen beetle</name>
    <name type="synonym">Meligethes aeneus</name>
    <dbReference type="NCBI Taxonomy" id="1431903"/>
    <lineage>
        <taxon>Eukaryota</taxon>
        <taxon>Metazoa</taxon>
        <taxon>Ecdysozoa</taxon>
        <taxon>Arthropoda</taxon>
        <taxon>Hexapoda</taxon>
        <taxon>Insecta</taxon>
        <taxon>Pterygota</taxon>
        <taxon>Neoptera</taxon>
        <taxon>Endopterygota</taxon>
        <taxon>Coleoptera</taxon>
        <taxon>Polyphaga</taxon>
        <taxon>Cucujiformia</taxon>
        <taxon>Nitidulidae</taxon>
        <taxon>Meligethinae</taxon>
        <taxon>Brassicogethes</taxon>
    </lineage>
</organism>
<keyword evidence="5" id="KW-1185">Reference proteome</keyword>
<dbReference type="Pfam" id="PF02297">
    <property type="entry name" value="COX6B"/>
    <property type="match status" value="1"/>
</dbReference>
<reference evidence="4" key="1">
    <citation type="submission" date="2021-12" db="EMBL/GenBank/DDBJ databases">
        <authorList>
            <person name="King R."/>
        </authorList>
    </citation>
    <scope>NUCLEOTIDE SEQUENCE</scope>
</reference>
<evidence type="ECO:0000256" key="3">
    <source>
        <dbReference type="ARBA" id="ARBA00023157"/>
    </source>
</evidence>
<evidence type="ECO:0000313" key="4">
    <source>
        <dbReference type="EMBL" id="CAH0555748.1"/>
    </source>
</evidence>
<evidence type="ECO:0008006" key="6">
    <source>
        <dbReference type="Google" id="ProtNLM"/>
    </source>
</evidence>
<dbReference type="GO" id="GO:0045277">
    <property type="term" value="C:respiratory chain complex IV"/>
    <property type="evidence" value="ECO:0007669"/>
    <property type="project" value="InterPro"/>
</dbReference>
<proteinExistence type="predicted"/>
<dbReference type="InterPro" id="IPR036549">
    <property type="entry name" value="CX6/COA6-like_sf"/>
</dbReference>
<dbReference type="PANTHER" id="PTHR46281">
    <property type="entry name" value="CYTOCHROME C OXIDASE SUBUNIT 6B"/>
    <property type="match status" value="1"/>
</dbReference>
<dbReference type="EMBL" id="OV121135">
    <property type="protein sequence ID" value="CAH0555748.1"/>
    <property type="molecule type" value="Genomic_DNA"/>
</dbReference>
<keyword evidence="3" id="KW-1015">Disulfide bond</keyword>
<evidence type="ECO:0000313" key="5">
    <source>
        <dbReference type="Proteomes" id="UP001154078"/>
    </source>
</evidence>
<evidence type="ECO:0000256" key="2">
    <source>
        <dbReference type="ARBA" id="ARBA00023128"/>
    </source>
</evidence>
<dbReference type="GO" id="GO:0005739">
    <property type="term" value="C:mitochondrion"/>
    <property type="evidence" value="ECO:0007669"/>
    <property type="project" value="UniProtKB-SubCell"/>
</dbReference>
<name>A0A9P0FIK1_BRAAE</name>
<dbReference type="InterPro" id="IPR003213">
    <property type="entry name" value="Cyt_c_oxidase_su6B"/>
</dbReference>
<accession>A0A9P0FIK1</accession>
<sequence length="89" mass="10551">MSDQKNFQVRTALPDARYRYQNCTRWCYITFLDFHRCTRLLGEGNPACEEFAKIYKSICPNSWVSKWEDQMADGTFPVDLPEKEEDCNK</sequence>
<evidence type="ECO:0000256" key="1">
    <source>
        <dbReference type="ARBA" id="ARBA00004173"/>
    </source>
</evidence>
<dbReference type="AlphaFoldDB" id="A0A9P0FIK1"/>
<comment type="subcellular location">
    <subcellularLocation>
        <location evidence="1">Mitochondrion</location>
    </subcellularLocation>
</comment>
<dbReference type="Gene3D" id="1.10.10.140">
    <property type="entry name" value="Cytochrome c oxidase, subunit VIb"/>
    <property type="match status" value="1"/>
</dbReference>
<dbReference type="InterPro" id="IPR048280">
    <property type="entry name" value="COX6B-like"/>
</dbReference>
<dbReference type="Proteomes" id="UP001154078">
    <property type="component" value="Chromosome 4"/>
</dbReference>
<dbReference type="SUPFAM" id="SSF47694">
    <property type="entry name" value="Cytochrome c oxidase subunit h"/>
    <property type="match status" value="1"/>
</dbReference>